<dbReference type="EMBL" id="JASDAP010000016">
    <property type="protein sequence ID" value="KAK1889975.1"/>
    <property type="molecule type" value="Genomic_DNA"/>
</dbReference>
<accession>A0AAD9BTH2</accession>
<dbReference type="GO" id="GO:0046983">
    <property type="term" value="F:protein dimerization activity"/>
    <property type="evidence" value="ECO:0007669"/>
    <property type="project" value="InterPro"/>
</dbReference>
<feature type="compositionally biased region" description="Polar residues" evidence="6">
    <location>
        <begin position="330"/>
        <end position="346"/>
    </location>
</feature>
<dbReference type="Pfam" id="PF05699">
    <property type="entry name" value="Dimer_Tnp_hAT"/>
    <property type="match status" value="1"/>
</dbReference>
<keyword evidence="4" id="KW-0862">Zinc</keyword>
<feature type="domain" description="HAT C-terminal dimerisation" evidence="7">
    <location>
        <begin position="550"/>
        <end position="629"/>
    </location>
</feature>
<evidence type="ECO:0000313" key="9">
    <source>
        <dbReference type="Proteomes" id="UP001228049"/>
    </source>
</evidence>
<keyword evidence="3" id="KW-0863">Zinc-finger</keyword>
<dbReference type="InterPro" id="IPR008906">
    <property type="entry name" value="HATC_C_dom"/>
</dbReference>
<evidence type="ECO:0000256" key="6">
    <source>
        <dbReference type="SAM" id="MobiDB-lite"/>
    </source>
</evidence>
<protein>
    <submittedName>
        <fullName evidence="8">Zinc finger BED domain containing protein 1</fullName>
    </submittedName>
</protein>
<dbReference type="PANTHER" id="PTHR46481">
    <property type="entry name" value="ZINC FINGER BED DOMAIN-CONTAINING PROTEIN 4"/>
    <property type="match status" value="1"/>
</dbReference>
<comment type="caution">
    <text evidence="8">The sequence shown here is derived from an EMBL/GenBank/DDBJ whole genome shotgun (WGS) entry which is preliminary data.</text>
</comment>
<dbReference type="SUPFAM" id="SSF53098">
    <property type="entry name" value="Ribonuclease H-like"/>
    <property type="match status" value="2"/>
</dbReference>
<feature type="region of interest" description="Disordered" evidence="6">
    <location>
        <begin position="330"/>
        <end position="357"/>
    </location>
</feature>
<dbReference type="PANTHER" id="PTHR46481:SF10">
    <property type="entry name" value="ZINC FINGER BED DOMAIN-CONTAINING PROTEIN 39"/>
    <property type="match status" value="1"/>
</dbReference>
<dbReference type="GO" id="GO:0008270">
    <property type="term" value="F:zinc ion binding"/>
    <property type="evidence" value="ECO:0007669"/>
    <property type="project" value="UniProtKB-KW"/>
</dbReference>
<dbReference type="InterPro" id="IPR052035">
    <property type="entry name" value="ZnF_BED_domain_contain"/>
</dbReference>
<evidence type="ECO:0000259" key="7">
    <source>
        <dbReference type="Pfam" id="PF05699"/>
    </source>
</evidence>
<reference evidence="8" key="1">
    <citation type="submission" date="2023-04" db="EMBL/GenBank/DDBJ databases">
        <title>Chromosome-level genome of Chaenocephalus aceratus.</title>
        <authorList>
            <person name="Park H."/>
        </authorList>
    </citation>
    <scope>NUCLEOTIDE SEQUENCE</scope>
    <source>
        <strain evidence="8">DE</strain>
        <tissue evidence="8">Muscle</tissue>
    </source>
</reference>
<evidence type="ECO:0000256" key="3">
    <source>
        <dbReference type="ARBA" id="ARBA00022771"/>
    </source>
</evidence>
<name>A0AAD9BTH2_DISEL</name>
<keyword evidence="9" id="KW-1185">Reference proteome</keyword>
<organism evidence="8 9">
    <name type="scientific">Dissostichus eleginoides</name>
    <name type="common">Patagonian toothfish</name>
    <name type="synonym">Dissostichus amissus</name>
    <dbReference type="NCBI Taxonomy" id="100907"/>
    <lineage>
        <taxon>Eukaryota</taxon>
        <taxon>Metazoa</taxon>
        <taxon>Chordata</taxon>
        <taxon>Craniata</taxon>
        <taxon>Vertebrata</taxon>
        <taxon>Euteleostomi</taxon>
        <taxon>Actinopterygii</taxon>
        <taxon>Neopterygii</taxon>
        <taxon>Teleostei</taxon>
        <taxon>Neoteleostei</taxon>
        <taxon>Acanthomorphata</taxon>
        <taxon>Eupercaria</taxon>
        <taxon>Perciformes</taxon>
        <taxon>Notothenioidei</taxon>
        <taxon>Nototheniidae</taxon>
        <taxon>Dissostichus</taxon>
    </lineage>
</organism>
<dbReference type="SUPFAM" id="SSF140996">
    <property type="entry name" value="Hermes dimerisation domain"/>
    <property type="match status" value="1"/>
</dbReference>
<evidence type="ECO:0000256" key="2">
    <source>
        <dbReference type="ARBA" id="ARBA00022723"/>
    </source>
</evidence>
<evidence type="ECO:0000256" key="4">
    <source>
        <dbReference type="ARBA" id="ARBA00022833"/>
    </source>
</evidence>
<dbReference type="AlphaFoldDB" id="A0AAD9BTH2"/>
<dbReference type="GO" id="GO:0005634">
    <property type="term" value="C:nucleus"/>
    <property type="evidence" value="ECO:0007669"/>
    <property type="project" value="UniProtKB-SubCell"/>
</dbReference>
<evidence type="ECO:0000256" key="1">
    <source>
        <dbReference type="ARBA" id="ARBA00004123"/>
    </source>
</evidence>
<dbReference type="Gene3D" id="1.10.10.1070">
    <property type="entry name" value="Zinc finger, BED domain-containing"/>
    <property type="match status" value="1"/>
</dbReference>
<dbReference type="Proteomes" id="UP001228049">
    <property type="component" value="Unassembled WGS sequence"/>
</dbReference>
<dbReference type="InterPro" id="IPR012337">
    <property type="entry name" value="RNaseH-like_sf"/>
</dbReference>
<sequence>MVVKRYEEEKTKAKAVIQRVEAVSLTADMWTSINMDAYLAVTCHYVDDSAKLATVLLGVLPFPETHTAVNITAAMRSLMEEWGTEGKVTSIVTDAGANMVASVRSLNLRHALCFAHSLNLVVKKSLDATPGLQDLRTRARKVVTFFKTSTTAKEKLREVQEQMNRPVLKLIQEVDTRWNSTYLMLQRLFKERQSVGAALATLKTDVRPLSSEDYETADACLQLLSPFFQATVELSEEKRVSGSKIIPMTKMLMLYLYDTIGKTSHDTEKLLGQNMVSNMQNKFDTTESQTALTLSTLLDPRFKTIGFYNQVQAAASVKRLTAFCTQLRKNAQPDTPTEEQPSTSAQPALANVDNPSSTGLNLWETLDRDASEARTARNATADATVEVQRYMTDPPLERSKDPLAYWNGASKEEKDFPCVGRPTRKQDLDEALVNLIVKDTQPFSVVEDVGFRAFVALLDPNYFIPTRQAIKAIVDAKYVLERNKAIAEMQKVAAVSLTSDMWTSINMDAYLAVTCHFVDDNTRNKLWHKLDQTVKLSRKTKNATADETVEVQRYLAEPNNGCLEDPLNYWQTQKHVYPNLHKLAVTFLCTPASSVPCERVFSKAGEVVSKKRNRLSPKTVEKILLLNKNQ</sequence>
<proteinExistence type="predicted"/>
<evidence type="ECO:0000313" key="8">
    <source>
        <dbReference type="EMBL" id="KAK1889975.1"/>
    </source>
</evidence>
<gene>
    <name evidence="8" type="ORF">KUDE01_014648</name>
</gene>
<keyword evidence="2" id="KW-0479">Metal-binding</keyword>
<evidence type="ECO:0000256" key="5">
    <source>
        <dbReference type="ARBA" id="ARBA00023242"/>
    </source>
</evidence>
<keyword evidence="5" id="KW-0539">Nucleus</keyword>
<comment type="subcellular location">
    <subcellularLocation>
        <location evidence="1">Nucleus</location>
    </subcellularLocation>
</comment>